<evidence type="ECO:0000313" key="3">
    <source>
        <dbReference type="EMBL" id="TBU65310.1"/>
    </source>
</evidence>
<evidence type="ECO:0000313" key="2">
    <source>
        <dbReference type="EMBL" id="TBU35468.1"/>
    </source>
</evidence>
<dbReference type="OMA" id="HLNGCII"/>
<evidence type="ECO:0000256" key="1">
    <source>
        <dbReference type="SAM" id="MobiDB-lite"/>
    </source>
</evidence>
<dbReference type="AlphaFoldDB" id="A0A4Q9QDA4"/>
<protein>
    <submittedName>
        <fullName evidence="3">Uncharacterized protein</fullName>
    </submittedName>
</protein>
<dbReference type="Proteomes" id="UP000292957">
    <property type="component" value="Unassembled WGS sequence"/>
</dbReference>
<dbReference type="InterPro" id="IPR006616">
    <property type="entry name" value="DM9_repeat"/>
</dbReference>
<keyword evidence="4" id="KW-1185">Reference proteome</keyword>
<name>A0A4Q9QDA4_9APHY</name>
<gene>
    <name evidence="3" type="ORF">BD310DRAFT_942927</name>
    <name evidence="2" type="ORF">BD311DRAFT_772575</name>
</gene>
<sequence>MPQPQISQIPQPPSTYPYNPQPNTPTQPPQPSTPFRTPPPDVALLRISLRHSAHFPWTQAGIPPTTDKDRSPLFLGIADFRDGMHPCKIRPSNYPMLWVSYGGKEYPYRGVGFLLPFDPTTMEWVPAADGRIPSGRRPVEGGYERIGGQKLYHALAVVEGVKTPGKTGEHIKGANVSFADREHHVRNYEILCWRDC</sequence>
<feature type="region of interest" description="Disordered" evidence="1">
    <location>
        <begin position="1"/>
        <end position="40"/>
    </location>
</feature>
<dbReference type="Pfam" id="PF11901">
    <property type="entry name" value="DM9"/>
    <property type="match status" value="1"/>
</dbReference>
<feature type="compositionally biased region" description="Pro residues" evidence="1">
    <location>
        <begin position="10"/>
        <end position="40"/>
    </location>
</feature>
<dbReference type="OrthoDB" id="2142040at2759"/>
<reference evidence="3 4" key="1">
    <citation type="submission" date="2019-01" db="EMBL/GenBank/DDBJ databases">
        <title>Draft genome sequences of three monokaryotic isolates of the white-rot basidiomycete fungus Dichomitus squalens.</title>
        <authorList>
            <consortium name="DOE Joint Genome Institute"/>
            <person name="Lopez S.C."/>
            <person name="Andreopoulos B."/>
            <person name="Pangilinan J."/>
            <person name="Lipzen A."/>
            <person name="Riley R."/>
            <person name="Ahrendt S."/>
            <person name="Ng V."/>
            <person name="Barry K."/>
            <person name="Daum C."/>
            <person name="Grigoriev I.V."/>
            <person name="Hilden K.S."/>
            <person name="Makela M.R."/>
            <person name="de Vries R.P."/>
        </authorList>
    </citation>
    <scope>NUCLEOTIDE SEQUENCE [LARGE SCALE GENOMIC DNA]</scope>
    <source>
        <strain evidence="3 4">CBS 464.89</strain>
        <strain evidence="2">OM18370.1</strain>
    </source>
</reference>
<evidence type="ECO:0000313" key="4">
    <source>
        <dbReference type="Proteomes" id="UP000292082"/>
    </source>
</evidence>
<dbReference type="Proteomes" id="UP000292082">
    <property type="component" value="Unassembled WGS sequence"/>
</dbReference>
<dbReference type="PANTHER" id="PTHR31649:SF1">
    <property type="entry name" value="FARNESOIC ACID O-METHYL TRANSFERASE DOMAIN-CONTAINING PROTEIN"/>
    <property type="match status" value="1"/>
</dbReference>
<proteinExistence type="predicted"/>
<dbReference type="PANTHER" id="PTHR31649">
    <property type="entry name" value="AGAP009604-PA"/>
    <property type="match status" value="1"/>
</dbReference>
<dbReference type="EMBL" id="ML143386">
    <property type="protein sequence ID" value="TBU35468.1"/>
    <property type="molecule type" value="Genomic_DNA"/>
</dbReference>
<accession>A0A4Q9QDA4</accession>
<organism evidence="3 4">
    <name type="scientific">Dichomitus squalens</name>
    <dbReference type="NCBI Taxonomy" id="114155"/>
    <lineage>
        <taxon>Eukaryota</taxon>
        <taxon>Fungi</taxon>
        <taxon>Dikarya</taxon>
        <taxon>Basidiomycota</taxon>
        <taxon>Agaricomycotina</taxon>
        <taxon>Agaricomycetes</taxon>
        <taxon>Polyporales</taxon>
        <taxon>Polyporaceae</taxon>
        <taxon>Dichomitus</taxon>
    </lineage>
</organism>
<dbReference type="EMBL" id="ML145084">
    <property type="protein sequence ID" value="TBU65310.1"/>
    <property type="molecule type" value="Genomic_DNA"/>
</dbReference>